<dbReference type="Proteomes" id="UP001179858">
    <property type="component" value="Chromosome"/>
</dbReference>
<name>A0AAF0GSH4_LATSK</name>
<proteinExistence type="predicted"/>
<dbReference type="PANTHER" id="PTHR33799">
    <property type="entry name" value="PTS PERMEASE-RELATED-RELATED"/>
    <property type="match status" value="1"/>
</dbReference>
<evidence type="ECO:0000313" key="4">
    <source>
        <dbReference type="Proteomes" id="UP001179858"/>
    </source>
</evidence>
<dbReference type="InterPro" id="IPR036662">
    <property type="entry name" value="PTS_EIIA_man-typ_sf"/>
</dbReference>
<organism evidence="3 4">
    <name type="scientific">Latilactobacillus sakei</name>
    <name type="common">Lactobacillus sakei</name>
    <dbReference type="NCBI Taxonomy" id="1599"/>
    <lineage>
        <taxon>Bacteria</taxon>
        <taxon>Bacillati</taxon>
        <taxon>Bacillota</taxon>
        <taxon>Bacilli</taxon>
        <taxon>Lactobacillales</taxon>
        <taxon>Lactobacillaceae</taxon>
        <taxon>Latilactobacillus</taxon>
    </lineage>
</organism>
<dbReference type="Gene3D" id="3.40.50.510">
    <property type="entry name" value="Phosphotransferase system, mannose-type IIA component"/>
    <property type="match status" value="1"/>
</dbReference>
<dbReference type="GO" id="GO:0009401">
    <property type="term" value="P:phosphoenolpyruvate-dependent sugar phosphotransferase system"/>
    <property type="evidence" value="ECO:0007669"/>
    <property type="project" value="InterPro"/>
</dbReference>
<dbReference type="InterPro" id="IPR051471">
    <property type="entry name" value="Bacterial_PTS_sugar_comp"/>
</dbReference>
<dbReference type="PANTHER" id="PTHR33799:SF1">
    <property type="entry name" value="PTS SYSTEM MANNOSE-SPECIFIC EIIAB COMPONENT-RELATED"/>
    <property type="match status" value="1"/>
</dbReference>
<evidence type="ECO:0000256" key="1">
    <source>
        <dbReference type="ARBA" id="ARBA00022679"/>
    </source>
</evidence>
<dbReference type="GO" id="GO:0016740">
    <property type="term" value="F:transferase activity"/>
    <property type="evidence" value="ECO:0007669"/>
    <property type="project" value="UniProtKB-KW"/>
</dbReference>
<dbReference type="Pfam" id="PF03610">
    <property type="entry name" value="EIIA-man"/>
    <property type="match status" value="1"/>
</dbReference>
<evidence type="ECO:0000313" key="3">
    <source>
        <dbReference type="EMBL" id="WGI20158.1"/>
    </source>
</evidence>
<dbReference type="PROSITE" id="PS51096">
    <property type="entry name" value="PTS_EIIA_TYPE_4"/>
    <property type="match status" value="1"/>
</dbReference>
<dbReference type="InterPro" id="IPR004701">
    <property type="entry name" value="PTS_EIIA_man-typ"/>
</dbReference>
<gene>
    <name evidence="3" type="ORF">QBD03_04465</name>
</gene>
<keyword evidence="1" id="KW-0808">Transferase</keyword>
<reference evidence="3" key="1">
    <citation type="submission" date="2023-04" db="EMBL/GenBank/DDBJ databases">
        <title>Novel strain of Lactilactobacillus sakei and use thereof.</title>
        <authorList>
            <person name="Kim S.Y."/>
        </authorList>
    </citation>
    <scope>NUCLEOTIDE SEQUENCE</scope>
    <source>
        <strain evidence="3">HUP1</strain>
    </source>
</reference>
<dbReference type="SUPFAM" id="SSF53062">
    <property type="entry name" value="PTS system fructose IIA component-like"/>
    <property type="match status" value="1"/>
</dbReference>
<dbReference type="EMBL" id="CP122959">
    <property type="protein sequence ID" value="WGI20158.1"/>
    <property type="molecule type" value="Genomic_DNA"/>
</dbReference>
<dbReference type="AlphaFoldDB" id="A0AAF0GSH4"/>
<accession>A0AAF0GSH4</accession>
<feature type="domain" description="PTS EIIA type-4" evidence="2">
    <location>
        <begin position="2"/>
        <end position="129"/>
    </location>
</feature>
<sequence length="149" mass="16582">MKYDVCIVGHGEFPDGVKSAIDVLVGNNNDVTCFNLNGEMTHAQFTTYMKEYLAQHPQALVFADMTGGAPYQLAAEIILESQHPNQYIVSSISMNAILDLYLKNSMDQLNPDNIEANFSHVLQESRKLMKVTPDTQEVAQEEVTLEDGI</sequence>
<dbReference type="RefSeq" id="WP_280103359.1">
    <property type="nucleotide sequence ID" value="NZ_CP122959.1"/>
</dbReference>
<protein>
    <submittedName>
        <fullName evidence="3">PTS fructose transporter subunit IIA</fullName>
    </submittedName>
</protein>
<dbReference type="GO" id="GO:0016020">
    <property type="term" value="C:membrane"/>
    <property type="evidence" value="ECO:0007669"/>
    <property type="project" value="InterPro"/>
</dbReference>
<evidence type="ECO:0000259" key="2">
    <source>
        <dbReference type="PROSITE" id="PS51096"/>
    </source>
</evidence>